<dbReference type="OrthoDB" id="6491412at2759"/>
<evidence type="ECO:0000313" key="5">
    <source>
        <dbReference type="EMBL" id="KAF2892532.1"/>
    </source>
</evidence>
<evidence type="ECO:0000313" key="6">
    <source>
        <dbReference type="Proteomes" id="UP000801492"/>
    </source>
</evidence>
<dbReference type="InterPro" id="IPR048367">
    <property type="entry name" value="TNP-like_RNaseH_C"/>
</dbReference>
<dbReference type="PANTHER" id="PTHR47577">
    <property type="entry name" value="THAP DOMAIN-CONTAINING PROTEIN 6"/>
    <property type="match status" value="1"/>
</dbReference>
<evidence type="ECO:0000259" key="3">
    <source>
        <dbReference type="Pfam" id="PF21788"/>
    </source>
</evidence>
<keyword evidence="6" id="KW-1185">Reference proteome</keyword>
<dbReference type="InterPro" id="IPR007889">
    <property type="entry name" value="HTH_Psq"/>
</dbReference>
<dbReference type="GO" id="GO:0003677">
    <property type="term" value="F:DNA binding"/>
    <property type="evidence" value="ECO:0007669"/>
    <property type="project" value="InterPro"/>
</dbReference>
<evidence type="ECO:0000259" key="4">
    <source>
        <dbReference type="Pfam" id="PF21789"/>
    </source>
</evidence>
<dbReference type="Pfam" id="PF21788">
    <property type="entry name" value="TNP-like_GBD"/>
    <property type="match status" value="1"/>
</dbReference>
<feature type="domain" description="Transposable element P transposase-like GTP-binding insertion" evidence="3">
    <location>
        <begin position="54"/>
        <end position="123"/>
    </location>
</feature>
<evidence type="ECO:0000256" key="1">
    <source>
        <dbReference type="ARBA" id="ARBA00004123"/>
    </source>
</evidence>
<dbReference type="SUPFAM" id="SSF46689">
    <property type="entry name" value="Homeodomain-like"/>
    <property type="match status" value="1"/>
</dbReference>
<evidence type="ECO:0000259" key="2">
    <source>
        <dbReference type="Pfam" id="PF05225"/>
    </source>
</evidence>
<dbReference type="Gene3D" id="1.10.10.60">
    <property type="entry name" value="Homeodomain-like"/>
    <property type="match status" value="1"/>
</dbReference>
<dbReference type="InterPro" id="IPR009057">
    <property type="entry name" value="Homeodomain-like_sf"/>
</dbReference>
<dbReference type="Pfam" id="PF21789">
    <property type="entry name" value="TNP-like_RNaseH_C"/>
    <property type="match status" value="1"/>
</dbReference>
<sequence>MVSFLGAQIEDSANLKTEFPHSSTSDSVFFYLDPRHIIKLTRNCLATKGGEILHLQWEREKMKLKIAAQTFSNSVADALLFLSEDLQLKEFKNASVTAKFCEVMNNLFVTLNTRNWASKARYTKPPCGKNYNKIHTYLLFYKEYIQGLKLNGVVLQTNRKTGILSLLICIDSLLGMYQKDIQTGVPLLRYILTYKISQDYLEISFSAVRGKFGSNNNPTCRKFKEAYKRLLLHTEIKGADSRNALALDNKSILCCSNDDLLDSEDFVGLSRKLEDYMSAQVWHLATYTSDTSKEDLENAVQAVCGRHSIRKVSKKFSISFSTLQERIKKTRPIIIGPSLGSHLTFSPEEEKSIAENIKLLAKLFYGPSPLEVLLAAYIYVEKYNIKHRFNRKRKLAGKVCLYGILKRNSLITICQPEAASINPVTAFNKEEMALFFKHLGDIKKKHLFTASKIYNMDETIVAEKRQKRVGMQPLDVTFVPYDVASIFNKPYCDTATIQKEVYGSKASGIMPIDLTVFGEKDILASDYLLGTENDTVTVMNDPTANLKNQD</sequence>
<proteinExistence type="predicted"/>
<name>A0A8K0CWC0_IGNLU</name>
<feature type="domain" description="Transposable element P transposase-like RNase H C-terminal" evidence="4">
    <location>
        <begin position="194"/>
        <end position="228"/>
    </location>
</feature>
<accession>A0A8K0CWC0</accession>
<dbReference type="AlphaFoldDB" id="A0A8K0CWC0"/>
<comment type="subcellular location">
    <subcellularLocation>
        <location evidence="1">Nucleus</location>
    </subcellularLocation>
</comment>
<reference evidence="5" key="1">
    <citation type="submission" date="2019-08" db="EMBL/GenBank/DDBJ databases">
        <title>The genome of the North American firefly Photinus pyralis.</title>
        <authorList>
            <consortium name="Photinus pyralis genome working group"/>
            <person name="Fallon T.R."/>
            <person name="Sander Lower S.E."/>
            <person name="Weng J.-K."/>
        </authorList>
    </citation>
    <scope>NUCLEOTIDE SEQUENCE</scope>
    <source>
        <strain evidence="5">TRF0915ILg1</strain>
        <tissue evidence="5">Whole body</tissue>
    </source>
</reference>
<comment type="caution">
    <text evidence="5">The sequence shown here is derived from an EMBL/GenBank/DDBJ whole genome shotgun (WGS) entry which is preliminary data.</text>
</comment>
<evidence type="ECO:0008006" key="7">
    <source>
        <dbReference type="Google" id="ProtNLM"/>
    </source>
</evidence>
<dbReference type="EMBL" id="VTPC01008690">
    <property type="protein sequence ID" value="KAF2892532.1"/>
    <property type="molecule type" value="Genomic_DNA"/>
</dbReference>
<dbReference type="GO" id="GO:0005634">
    <property type="term" value="C:nucleus"/>
    <property type="evidence" value="ECO:0007669"/>
    <property type="project" value="UniProtKB-SubCell"/>
</dbReference>
<dbReference type="PANTHER" id="PTHR47577:SF2">
    <property type="entry name" value="THAP DOMAIN CONTAINING 9"/>
    <property type="match status" value="1"/>
</dbReference>
<feature type="domain" description="HTH psq-type" evidence="2">
    <location>
        <begin position="293"/>
        <end position="331"/>
    </location>
</feature>
<gene>
    <name evidence="5" type="ORF">ILUMI_13641</name>
</gene>
<dbReference type="Proteomes" id="UP000801492">
    <property type="component" value="Unassembled WGS sequence"/>
</dbReference>
<dbReference type="InterPro" id="IPR048366">
    <property type="entry name" value="TNP-like_GBD"/>
</dbReference>
<protein>
    <recommendedName>
        <fullName evidence="7">Transposase</fullName>
    </recommendedName>
</protein>
<dbReference type="Pfam" id="PF05225">
    <property type="entry name" value="HTH_psq"/>
    <property type="match status" value="1"/>
</dbReference>
<organism evidence="5 6">
    <name type="scientific">Ignelater luminosus</name>
    <name type="common">Cucubano</name>
    <name type="synonym">Pyrophorus luminosus</name>
    <dbReference type="NCBI Taxonomy" id="2038154"/>
    <lineage>
        <taxon>Eukaryota</taxon>
        <taxon>Metazoa</taxon>
        <taxon>Ecdysozoa</taxon>
        <taxon>Arthropoda</taxon>
        <taxon>Hexapoda</taxon>
        <taxon>Insecta</taxon>
        <taxon>Pterygota</taxon>
        <taxon>Neoptera</taxon>
        <taxon>Endopterygota</taxon>
        <taxon>Coleoptera</taxon>
        <taxon>Polyphaga</taxon>
        <taxon>Elateriformia</taxon>
        <taxon>Elateroidea</taxon>
        <taxon>Elateridae</taxon>
        <taxon>Agrypninae</taxon>
        <taxon>Pyrophorini</taxon>
        <taxon>Ignelater</taxon>
    </lineage>
</organism>